<evidence type="ECO:0000256" key="3">
    <source>
        <dbReference type="SAM" id="Coils"/>
    </source>
</evidence>
<evidence type="ECO:0000256" key="1">
    <source>
        <dbReference type="ARBA" id="ARBA00005921"/>
    </source>
</evidence>
<feature type="region of interest" description="Disordered" evidence="4">
    <location>
        <begin position="1"/>
        <end position="55"/>
    </location>
</feature>
<feature type="compositionally biased region" description="Basic and acidic residues" evidence="4">
    <location>
        <begin position="459"/>
        <end position="468"/>
    </location>
</feature>
<evidence type="ECO:0008006" key="7">
    <source>
        <dbReference type="Google" id="ProtNLM"/>
    </source>
</evidence>
<proteinExistence type="inferred from homology"/>
<sequence>MEKRKWLWKRKSSEKGSGETESSDEQDTTKESPDHHHEQSSKVTSNSASTDDEVQESLKCLTAKLSAALVNVSAKEDLVKQHAKVAEEAVAGWEKAENEVVTLKQQLEVAEQQNVQLDGALKECVRQLRNAKDEQEQRIVEAILEKNMEWESSRGALEKELAELRLKAEVSEPVYPLSADHDTLQKLSLLEKENENLKLQLLSRTKELEVRTIERDLSTQTAETASKQQLESIKKLAKLEVEYRILQAQSRKSSTDSRSESGEQLKRGECDPSGSDRWVSALISELDQFKNDESLSKNTSAVTVEIDIMDDFLEMERLASSLAESKKEAADESAAANGEDASAAESQIMIQRVEKLEQKLETIEAEKIKLEGALHDTQDALKTSQFQLKDAEIRLEVLRKELDEANDSKKSLEFQLFGMEVEAQKVSASADSLKLEFGSEPCSWCEDTKQKCLESVNERKRKSDDVELNHPPGSCSSDKPKVKQEDLAVTATSKLAECQKTIASLGRQLQSLATLEDFLTDARNLQASSSRGVGLWKTHYDETFNHKLDSDPMGISDQISTHSMNGNYDESPASSSSSNSSTNHVSNSRGRNGFGEEDTISKASKLLYLLSRDADRGLGVGM</sequence>
<organism evidence="5 6">
    <name type="scientific">Cuscuta europaea</name>
    <name type="common">European dodder</name>
    <dbReference type="NCBI Taxonomy" id="41803"/>
    <lineage>
        <taxon>Eukaryota</taxon>
        <taxon>Viridiplantae</taxon>
        <taxon>Streptophyta</taxon>
        <taxon>Embryophyta</taxon>
        <taxon>Tracheophyta</taxon>
        <taxon>Spermatophyta</taxon>
        <taxon>Magnoliopsida</taxon>
        <taxon>eudicotyledons</taxon>
        <taxon>Gunneridae</taxon>
        <taxon>Pentapetalae</taxon>
        <taxon>asterids</taxon>
        <taxon>lamiids</taxon>
        <taxon>Solanales</taxon>
        <taxon>Convolvulaceae</taxon>
        <taxon>Cuscuteae</taxon>
        <taxon>Cuscuta</taxon>
        <taxon>Cuscuta subgen. Cuscuta</taxon>
    </lineage>
</organism>
<comment type="caution">
    <text evidence="5">The sequence shown here is derived from an EMBL/GenBank/DDBJ whole genome shotgun (WGS) entry which is preliminary data.</text>
</comment>
<keyword evidence="6" id="KW-1185">Reference proteome</keyword>
<evidence type="ECO:0000313" key="6">
    <source>
        <dbReference type="Proteomes" id="UP001152484"/>
    </source>
</evidence>
<dbReference type="InterPro" id="IPR008587">
    <property type="entry name" value="FPP_plant"/>
</dbReference>
<dbReference type="PANTHER" id="PTHR31580">
    <property type="entry name" value="FILAMENT-LIKE PLANT PROTEIN 4"/>
    <property type="match status" value="1"/>
</dbReference>
<feature type="coiled-coil region" evidence="3">
    <location>
        <begin position="346"/>
        <end position="415"/>
    </location>
</feature>
<feature type="compositionally biased region" description="Low complexity" evidence="4">
    <location>
        <begin position="571"/>
        <end position="588"/>
    </location>
</feature>
<evidence type="ECO:0000256" key="2">
    <source>
        <dbReference type="ARBA" id="ARBA00023054"/>
    </source>
</evidence>
<dbReference type="AlphaFoldDB" id="A0A9P0YUL9"/>
<dbReference type="EMBL" id="CAMAPE010000010">
    <property type="protein sequence ID" value="CAH9076423.1"/>
    <property type="molecule type" value="Genomic_DNA"/>
</dbReference>
<feature type="compositionally biased region" description="Polar residues" evidence="4">
    <location>
        <begin position="557"/>
        <end position="568"/>
    </location>
</feature>
<feature type="compositionally biased region" description="Basic and acidic residues" evidence="4">
    <location>
        <begin position="253"/>
        <end position="270"/>
    </location>
</feature>
<feature type="compositionally biased region" description="Basic and acidic residues" evidence="4">
    <location>
        <begin position="1"/>
        <end position="18"/>
    </location>
</feature>
<evidence type="ECO:0000256" key="4">
    <source>
        <dbReference type="SAM" id="MobiDB-lite"/>
    </source>
</evidence>
<dbReference type="Proteomes" id="UP001152484">
    <property type="component" value="Unassembled WGS sequence"/>
</dbReference>
<feature type="compositionally biased region" description="Basic and acidic residues" evidence="4">
    <location>
        <begin position="27"/>
        <end position="40"/>
    </location>
</feature>
<dbReference type="Pfam" id="PF05911">
    <property type="entry name" value="FPP"/>
    <property type="match status" value="3"/>
</dbReference>
<gene>
    <name evidence="5" type="ORF">CEURO_LOCUS5827</name>
</gene>
<dbReference type="PANTHER" id="PTHR31580:SF5">
    <property type="entry name" value="FILAMENT-LIKE PLANT PROTEIN 1-RELATED"/>
    <property type="match status" value="1"/>
</dbReference>
<dbReference type="OrthoDB" id="128924at2759"/>
<evidence type="ECO:0000313" key="5">
    <source>
        <dbReference type="EMBL" id="CAH9076423.1"/>
    </source>
</evidence>
<protein>
    <recommendedName>
        <fullName evidence="7">Filament-like plant protein</fullName>
    </recommendedName>
</protein>
<feature type="region of interest" description="Disordered" evidence="4">
    <location>
        <begin position="459"/>
        <end position="481"/>
    </location>
</feature>
<feature type="region of interest" description="Disordered" evidence="4">
    <location>
        <begin position="549"/>
        <end position="596"/>
    </location>
</feature>
<reference evidence="5" key="1">
    <citation type="submission" date="2022-07" db="EMBL/GenBank/DDBJ databases">
        <authorList>
            <person name="Macas J."/>
            <person name="Novak P."/>
            <person name="Neumann P."/>
        </authorList>
    </citation>
    <scope>NUCLEOTIDE SEQUENCE</scope>
</reference>
<accession>A0A9P0YUL9</accession>
<feature type="region of interest" description="Disordered" evidence="4">
    <location>
        <begin position="250"/>
        <end position="273"/>
    </location>
</feature>
<comment type="similarity">
    <text evidence="1">Belongs to the FPP family.</text>
</comment>
<keyword evidence="2 3" id="KW-0175">Coiled coil</keyword>
<name>A0A9P0YUL9_CUSEU</name>
<feature type="coiled-coil region" evidence="3">
    <location>
        <begin position="93"/>
        <end position="207"/>
    </location>
</feature>